<dbReference type="AlphaFoldDB" id="E7N0I7"/>
<dbReference type="RefSeq" id="WP_009349165.1">
    <property type="nucleotide sequence ID" value="NZ_GL638130.1"/>
</dbReference>
<evidence type="ECO:0000313" key="1">
    <source>
        <dbReference type="EMBL" id="EFW30195.1"/>
    </source>
</evidence>
<dbReference type="Proteomes" id="UP000004633">
    <property type="component" value="Unassembled WGS sequence"/>
</dbReference>
<reference evidence="1 2" key="1">
    <citation type="submission" date="2010-08" db="EMBL/GenBank/DDBJ databases">
        <authorList>
            <person name="Weinstock G."/>
            <person name="Sodergren E."/>
            <person name="Clifton S."/>
            <person name="Fulton L."/>
            <person name="Fulton B."/>
            <person name="Courtney L."/>
            <person name="Fronick C."/>
            <person name="Harrison M."/>
            <person name="Strong C."/>
            <person name="Farmer C."/>
            <person name="Delahaunty K."/>
            <person name="Markovic C."/>
            <person name="Hall O."/>
            <person name="Minx P."/>
            <person name="Tomlinson C."/>
            <person name="Mitreva M."/>
            <person name="Hou S."/>
            <person name="Chen J."/>
            <person name="Wollam A."/>
            <person name="Pepin K.H."/>
            <person name="Johnson M."/>
            <person name="Bhonagiri V."/>
            <person name="Zhang X."/>
            <person name="Suruliraj S."/>
            <person name="Warren W."/>
            <person name="Chinwalla A."/>
            <person name="Mardis E.R."/>
            <person name="Wilson R.K."/>
        </authorList>
    </citation>
    <scope>NUCLEOTIDE SEQUENCE [LARGE SCALE GENOMIC DNA]</scope>
    <source>
        <strain evidence="1 2">F0399</strain>
    </source>
</reference>
<accession>E7N0I7</accession>
<comment type="caution">
    <text evidence="1">The sequence shown here is derived from an EMBL/GenBank/DDBJ whole genome shotgun (WGS) entry which is preliminary data.</text>
</comment>
<sequence>MVIDIPAHFIEDLRSFDWSTIRETVQDYTPVLTALRDTWDRETLTEIADGHLFVRDATMNEAIAKNLGTDGSITGITLTSHANGTLDIVCTTAKKYKRIELSGTIEEMVHDGEKSYAVYRVRKKKVPNHGLVSWIFARVSLSMVERMVGHLDVSDRVPVDVRGNTVRVDFHEVLAASRFGQTEFRGHRLIDMIEIEGAQVRDGGIMFDTKLNVPDDVKDALRNILKDKVQTGTPEGGTE</sequence>
<organism evidence="1 2">
    <name type="scientific">Selenomonas artemidis F0399</name>
    <dbReference type="NCBI Taxonomy" id="749551"/>
    <lineage>
        <taxon>Bacteria</taxon>
        <taxon>Bacillati</taxon>
        <taxon>Bacillota</taxon>
        <taxon>Negativicutes</taxon>
        <taxon>Selenomonadales</taxon>
        <taxon>Selenomonadaceae</taxon>
        <taxon>Selenomonas</taxon>
    </lineage>
</organism>
<proteinExistence type="predicted"/>
<protein>
    <submittedName>
        <fullName evidence="1">Uncharacterized protein</fullName>
    </submittedName>
</protein>
<evidence type="ECO:0000313" key="2">
    <source>
        <dbReference type="Proteomes" id="UP000004633"/>
    </source>
</evidence>
<dbReference type="HOGENOM" id="CLU_1140973_0_0_9"/>
<name>E7N0I7_9FIRM</name>
<gene>
    <name evidence="1" type="ORF">HMPREF9555_00487</name>
</gene>
<keyword evidence="2" id="KW-1185">Reference proteome</keyword>
<dbReference type="STRING" id="749551.HMPREF9555_00487"/>
<dbReference type="EMBL" id="AECV01000005">
    <property type="protein sequence ID" value="EFW30195.1"/>
    <property type="molecule type" value="Genomic_DNA"/>
</dbReference>